<dbReference type="InterPro" id="IPR050859">
    <property type="entry name" value="Class-I_PLP-dep_aminotransf"/>
</dbReference>
<keyword evidence="4 12" id="KW-0032">Aminotransferase</keyword>
<keyword evidence="5 12" id="KW-0808">Transferase</keyword>
<dbReference type="Proteomes" id="UP000217245">
    <property type="component" value="Chromosome"/>
</dbReference>
<organism evidence="12 17">
    <name type="scientific">Staphylococcus aureus</name>
    <dbReference type="NCBI Taxonomy" id="1280"/>
    <lineage>
        <taxon>Bacteria</taxon>
        <taxon>Bacillati</taxon>
        <taxon>Bacillota</taxon>
        <taxon>Bacilli</taxon>
        <taxon>Bacillales</taxon>
        <taxon>Staphylococcaceae</taxon>
        <taxon>Staphylococcus</taxon>
    </lineage>
</organism>
<keyword evidence="8" id="KW-0238">DNA-binding</keyword>
<evidence type="ECO:0000313" key="11">
    <source>
        <dbReference type="EMBL" id="ATC70147.1"/>
    </source>
</evidence>
<keyword evidence="9" id="KW-0804">Transcription</keyword>
<dbReference type="GO" id="GO:0003677">
    <property type="term" value="F:DNA binding"/>
    <property type="evidence" value="ECO:0007669"/>
    <property type="project" value="UniProtKB-KW"/>
</dbReference>
<dbReference type="CDD" id="cd00609">
    <property type="entry name" value="AAT_like"/>
    <property type="match status" value="1"/>
</dbReference>
<evidence type="ECO:0000259" key="10">
    <source>
        <dbReference type="PROSITE" id="PS50949"/>
    </source>
</evidence>
<dbReference type="AlphaFoldDB" id="A0A0E7QZN1"/>
<dbReference type="Pfam" id="PF00392">
    <property type="entry name" value="GntR"/>
    <property type="match status" value="1"/>
</dbReference>
<dbReference type="Gene3D" id="3.90.1150.10">
    <property type="entry name" value="Aspartate Aminotransferase, domain 1"/>
    <property type="match status" value="1"/>
</dbReference>
<dbReference type="RefSeq" id="WP_001151814.1">
    <property type="nucleotide sequence ID" value="NZ_AP014921.1"/>
</dbReference>
<evidence type="ECO:0000256" key="1">
    <source>
        <dbReference type="ARBA" id="ARBA00001933"/>
    </source>
</evidence>
<evidence type="ECO:0000256" key="2">
    <source>
        <dbReference type="ARBA" id="ARBA00005384"/>
    </source>
</evidence>
<dbReference type="PANTHER" id="PTHR42790">
    <property type="entry name" value="AMINOTRANSFERASE"/>
    <property type="match status" value="1"/>
</dbReference>
<evidence type="ECO:0000313" key="16">
    <source>
        <dbReference type="Proteomes" id="UP000466646"/>
    </source>
</evidence>
<comment type="cofactor">
    <cofactor evidence="1">
        <name>pyridoxal 5'-phosphate</name>
        <dbReference type="ChEBI" id="CHEBI:597326"/>
    </cofactor>
</comment>
<dbReference type="SUPFAM" id="SSF53383">
    <property type="entry name" value="PLP-dependent transferases"/>
    <property type="match status" value="1"/>
</dbReference>
<evidence type="ECO:0000313" key="14">
    <source>
        <dbReference type="EMBL" id="NDP56719.1"/>
    </source>
</evidence>
<proteinExistence type="inferred from homology"/>
<evidence type="ECO:0000256" key="5">
    <source>
        <dbReference type="ARBA" id="ARBA00022679"/>
    </source>
</evidence>
<evidence type="ECO:0000256" key="7">
    <source>
        <dbReference type="ARBA" id="ARBA00023015"/>
    </source>
</evidence>
<dbReference type="GO" id="GO:1901605">
    <property type="term" value="P:alpha-amino acid metabolic process"/>
    <property type="evidence" value="ECO:0007669"/>
    <property type="project" value="TreeGrafter"/>
</dbReference>
<reference evidence="17 18" key="2">
    <citation type="submission" date="2019-11" db="EMBL/GenBank/DDBJ databases">
        <title>Implementation of targeted gown and glove precautions to prevent Staphylococcus aureus acquisition in community-based nursing homes.</title>
        <authorList>
            <person name="Stine O.C."/>
        </authorList>
    </citation>
    <scope>NUCLEOTIDE SEQUENCE [LARGE SCALE GENOMIC DNA]</scope>
    <source>
        <strain evidence="13 18">S_1081.LBCF.DN</strain>
        <strain evidence="12 17">S_2062.LAUP.DI</strain>
    </source>
</reference>
<feature type="domain" description="HTH gntR-type" evidence="10">
    <location>
        <begin position="1"/>
        <end position="69"/>
    </location>
</feature>
<dbReference type="SUPFAM" id="SSF46785">
    <property type="entry name" value="Winged helix' DNA-binding domain"/>
    <property type="match status" value="1"/>
</dbReference>
<reference evidence="11 15" key="1">
    <citation type="submission" date="2017-09" db="EMBL/GenBank/DDBJ databases">
        <title>A single nucleotide polymorphism in the Staphylococcus aureus virulence regulator SaeR abolishes pathogenesis.</title>
        <authorList>
            <person name="Copin R.J."/>
            <person name="Sause W."/>
            <person name="Shopsin B."/>
            <person name="Torres V.J."/>
        </authorList>
    </citation>
    <scope>NUCLEOTIDE SEQUENCE [LARGE SCALE GENOMIC DNA]</scope>
    <source>
        <strain evidence="15">Newman</strain>
        <strain evidence="11">Newman_D2C</strain>
    </source>
</reference>
<evidence type="ECO:0000313" key="15">
    <source>
        <dbReference type="Proteomes" id="UP000217245"/>
    </source>
</evidence>
<name>A0A0E7QZN1_STAAU</name>
<dbReference type="SMR" id="A0A0E7QZN1"/>
<dbReference type="InterPro" id="IPR015422">
    <property type="entry name" value="PyrdxlP-dep_Trfase_small"/>
</dbReference>
<dbReference type="PANTHER" id="PTHR42790:SF19">
    <property type="entry name" value="KYNURENINE_ALPHA-AMINOADIPATE AMINOTRANSFERASE, MITOCHONDRIAL"/>
    <property type="match status" value="1"/>
</dbReference>
<accession>A0A0E7QZN1</accession>
<dbReference type="EMBL" id="JAAFLG010000018">
    <property type="protein sequence ID" value="NDP56719.1"/>
    <property type="molecule type" value="Genomic_DNA"/>
</dbReference>
<sequence>MAKYKDIASDIRDKIITGDWFYGMKIPSHRQLAIQYNVNRVTIIKSIELLEAEGFIYTKVGSGTYVNDYLNEAHITNKWSEMMLWSSQQRSQYTVQLINKIETDDSYIHISKGELGISLMPHIQLKKAMSNTASHIEDLSFGYNNGYGYIKLRDIIVERMSKQGINVGRENVMITSGALHAIQLLSIGFLGQDAIIISNTPSYIHSTNVFEQLNFRHIDVPYNQINEIDTIIDRFINFKNKAIYIEPRFNNPTGRSLTNEQKKNIITYSERHNIPIIEDDIFRDIFFSDPTPSIKTYDKLGKVIHISSFSKTIAPAIRIGWIVASEKIIEQLADVRMQIDYGSSILSQMVVYEMLKNKSYDKHLVKLRYVLKDKRDFMLNILNNLFKDIAHWEVPSGGYFVWLVFKIDIDIKYLFYELLSKEKILINPGYIYGSKEKSIRLSFAFESNENIKHALYKIYTYVKKV</sequence>
<dbReference type="GO" id="GO:0030170">
    <property type="term" value="F:pyridoxal phosphate binding"/>
    <property type="evidence" value="ECO:0007669"/>
    <property type="project" value="InterPro"/>
</dbReference>
<dbReference type="Proteomes" id="UP000466646">
    <property type="component" value="Unassembled WGS sequence"/>
</dbReference>
<dbReference type="Gene3D" id="1.10.10.10">
    <property type="entry name" value="Winged helix-like DNA-binding domain superfamily/Winged helix DNA-binding domain"/>
    <property type="match status" value="1"/>
</dbReference>
<dbReference type="EMBL" id="WPTS01000019">
    <property type="protein sequence ID" value="MVK34050.1"/>
    <property type="molecule type" value="Genomic_DNA"/>
</dbReference>
<dbReference type="InterPro" id="IPR036388">
    <property type="entry name" value="WH-like_DNA-bd_sf"/>
</dbReference>
<dbReference type="InterPro" id="IPR015424">
    <property type="entry name" value="PyrdxlP-dep_Trfase"/>
</dbReference>
<evidence type="ECO:0000313" key="13">
    <source>
        <dbReference type="EMBL" id="MVM11781.1"/>
    </source>
</evidence>
<dbReference type="PROSITE" id="PS50949">
    <property type="entry name" value="HTH_GNTR"/>
    <property type="match status" value="1"/>
</dbReference>
<evidence type="ECO:0000256" key="6">
    <source>
        <dbReference type="ARBA" id="ARBA00022898"/>
    </source>
</evidence>
<evidence type="ECO:0000256" key="8">
    <source>
        <dbReference type="ARBA" id="ARBA00023125"/>
    </source>
</evidence>
<gene>
    <name evidence="11" type="ORF">CNH36_00315</name>
    <name evidence="12" type="ORF">GO814_02755</name>
    <name evidence="13" type="ORF">GO942_14035</name>
    <name evidence="14" type="ORF">GZ130_08890</name>
</gene>
<dbReference type="InterPro" id="IPR015421">
    <property type="entry name" value="PyrdxlP-dep_Trfase_major"/>
</dbReference>
<dbReference type="Gene3D" id="3.40.640.10">
    <property type="entry name" value="Type I PLP-dependent aspartate aminotransferase-like (Major domain)"/>
    <property type="match status" value="1"/>
</dbReference>
<reference evidence="14 16" key="3">
    <citation type="submission" date="2020-01" db="EMBL/GenBank/DDBJ databases">
        <title>Analysis of Virulence and Antimicrobial Resistance Gene Carriage in Staphylococcus aureus Infections in Equids Using Whole Genome Sequencing.</title>
        <authorList>
            <person name="Little S.V."/>
            <person name="Hillhouse A.E."/>
            <person name="Cohen N.D."/>
            <person name="Lawhon S.D."/>
            <person name="Bryan L.K."/>
        </authorList>
    </citation>
    <scope>NUCLEOTIDE SEQUENCE [LARGE SCALE GENOMIC DNA]</scope>
    <source>
        <strain evidence="14 16">61-017</strain>
    </source>
</reference>
<dbReference type="SMART" id="SM00345">
    <property type="entry name" value="HTH_GNTR"/>
    <property type="match status" value="1"/>
</dbReference>
<dbReference type="CDD" id="cd07377">
    <property type="entry name" value="WHTH_GntR"/>
    <property type="match status" value="1"/>
</dbReference>
<evidence type="ECO:0000256" key="3">
    <source>
        <dbReference type="ARBA" id="ARBA00015123"/>
    </source>
</evidence>
<dbReference type="EMBL" id="WPXC01000034">
    <property type="protein sequence ID" value="MVM11781.1"/>
    <property type="molecule type" value="Genomic_DNA"/>
</dbReference>
<dbReference type="Pfam" id="PF00155">
    <property type="entry name" value="Aminotran_1_2"/>
    <property type="match status" value="1"/>
</dbReference>
<evidence type="ECO:0000313" key="12">
    <source>
        <dbReference type="EMBL" id="MVK34050.1"/>
    </source>
</evidence>
<dbReference type="InterPro" id="IPR000524">
    <property type="entry name" value="Tscrpt_reg_HTH_GntR"/>
</dbReference>
<dbReference type="FunFam" id="3.40.640.10:FF:000023">
    <property type="entry name" value="Transcriptional regulator, GntR family"/>
    <property type="match status" value="1"/>
</dbReference>
<dbReference type="EMBL" id="CP023391">
    <property type="protein sequence ID" value="ATC70147.1"/>
    <property type="molecule type" value="Genomic_DNA"/>
</dbReference>
<dbReference type="GO" id="GO:0003700">
    <property type="term" value="F:DNA-binding transcription factor activity"/>
    <property type="evidence" value="ECO:0007669"/>
    <property type="project" value="InterPro"/>
</dbReference>
<dbReference type="PRINTS" id="PR00035">
    <property type="entry name" value="HTHGNTR"/>
</dbReference>
<dbReference type="OMA" id="MIALDSM"/>
<evidence type="ECO:0000313" key="17">
    <source>
        <dbReference type="Proteomes" id="UP000471199"/>
    </source>
</evidence>
<keyword evidence="7" id="KW-0805">Transcription regulation</keyword>
<evidence type="ECO:0000256" key="9">
    <source>
        <dbReference type="ARBA" id="ARBA00023163"/>
    </source>
</evidence>
<keyword evidence="6" id="KW-0663">Pyridoxal phosphate</keyword>
<evidence type="ECO:0000256" key="4">
    <source>
        <dbReference type="ARBA" id="ARBA00022576"/>
    </source>
</evidence>
<dbReference type="GO" id="GO:0008483">
    <property type="term" value="F:transaminase activity"/>
    <property type="evidence" value="ECO:0007669"/>
    <property type="project" value="UniProtKB-KW"/>
</dbReference>
<protein>
    <recommendedName>
        <fullName evidence="3">HTH-type transcriptional regulator NorG</fullName>
    </recommendedName>
</protein>
<evidence type="ECO:0000313" key="18">
    <source>
        <dbReference type="Proteomes" id="UP000478867"/>
    </source>
</evidence>
<dbReference type="InterPro" id="IPR036390">
    <property type="entry name" value="WH_DNA-bd_sf"/>
</dbReference>
<dbReference type="Proteomes" id="UP000471199">
    <property type="component" value="Unassembled WGS sequence"/>
</dbReference>
<comment type="similarity">
    <text evidence="2">In the C-terminal section; belongs to the class-I pyridoxal-phosphate-dependent aminotransferase family.</text>
</comment>
<dbReference type="InterPro" id="IPR004839">
    <property type="entry name" value="Aminotransferase_I/II_large"/>
</dbReference>
<dbReference type="Proteomes" id="UP000478867">
    <property type="component" value="Unassembled WGS sequence"/>
</dbReference>